<proteinExistence type="predicted"/>
<gene>
    <name evidence="2" type="ORF">WA026_001223</name>
</gene>
<evidence type="ECO:0000256" key="1">
    <source>
        <dbReference type="SAM" id="MobiDB-lite"/>
    </source>
</evidence>
<evidence type="ECO:0000313" key="2">
    <source>
        <dbReference type="EMBL" id="KAK9883010.1"/>
    </source>
</evidence>
<accession>A0AAW1UST4</accession>
<organism evidence="2 3">
    <name type="scientific">Henosepilachna vigintioctopunctata</name>
    <dbReference type="NCBI Taxonomy" id="420089"/>
    <lineage>
        <taxon>Eukaryota</taxon>
        <taxon>Metazoa</taxon>
        <taxon>Ecdysozoa</taxon>
        <taxon>Arthropoda</taxon>
        <taxon>Hexapoda</taxon>
        <taxon>Insecta</taxon>
        <taxon>Pterygota</taxon>
        <taxon>Neoptera</taxon>
        <taxon>Endopterygota</taxon>
        <taxon>Coleoptera</taxon>
        <taxon>Polyphaga</taxon>
        <taxon>Cucujiformia</taxon>
        <taxon>Coccinelloidea</taxon>
        <taxon>Coccinellidae</taxon>
        <taxon>Epilachninae</taxon>
        <taxon>Epilachnini</taxon>
        <taxon>Henosepilachna</taxon>
    </lineage>
</organism>
<protein>
    <submittedName>
        <fullName evidence="2">Uncharacterized protein</fullName>
    </submittedName>
</protein>
<name>A0AAW1UST4_9CUCU</name>
<evidence type="ECO:0000313" key="3">
    <source>
        <dbReference type="Proteomes" id="UP001431783"/>
    </source>
</evidence>
<dbReference type="EMBL" id="JARQZJ010000091">
    <property type="protein sequence ID" value="KAK9883010.1"/>
    <property type="molecule type" value="Genomic_DNA"/>
</dbReference>
<keyword evidence="3" id="KW-1185">Reference proteome</keyword>
<sequence>MSPALTFEQNSFTQFVFDNTNFNTNTLDGLSTFHAMGGIPCMTPRTAIAPDQEVGEDNEDENSEEEGINLQEAIDMSEPGPSRASKRNKRHE</sequence>
<reference evidence="2 3" key="1">
    <citation type="submission" date="2023-03" db="EMBL/GenBank/DDBJ databases">
        <title>Genome insight into feeding habits of ladybird beetles.</title>
        <authorList>
            <person name="Li H.-S."/>
            <person name="Huang Y.-H."/>
            <person name="Pang H."/>
        </authorList>
    </citation>
    <scope>NUCLEOTIDE SEQUENCE [LARGE SCALE GENOMIC DNA]</scope>
    <source>
        <strain evidence="2">SYSU_2023b</strain>
        <tissue evidence="2">Whole body</tissue>
    </source>
</reference>
<feature type="region of interest" description="Disordered" evidence="1">
    <location>
        <begin position="51"/>
        <end position="92"/>
    </location>
</feature>
<comment type="caution">
    <text evidence="2">The sequence shown here is derived from an EMBL/GenBank/DDBJ whole genome shotgun (WGS) entry which is preliminary data.</text>
</comment>
<dbReference type="AlphaFoldDB" id="A0AAW1UST4"/>
<dbReference type="Proteomes" id="UP001431783">
    <property type="component" value="Unassembled WGS sequence"/>
</dbReference>
<feature type="compositionally biased region" description="Acidic residues" evidence="1">
    <location>
        <begin position="53"/>
        <end position="67"/>
    </location>
</feature>